<dbReference type="FunFam" id="3.40.50.80:FF:000030">
    <property type="entry name" value="NADPH-dependent diflavin oxidoreductase 1"/>
    <property type="match status" value="1"/>
</dbReference>
<dbReference type="PROSITE" id="PS50902">
    <property type="entry name" value="FLAVODOXIN_LIKE"/>
    <property type="match status" value="1"/>
</dbReference>
<keyword evidence="4 10" id="KW-0285">Flavoprotein</keyword>
<dbReference type="OrthoDB" id="1856718at2759"/>
<keyword evidence="6 10" id="KW-0274">FAD</keyword>
<dbReference type="InterPro" id="IPR001433">
    <property type="entry name" value="OxRdtase_FAD/NAD-bd"/>
</dbReference>
<evidence type="ECO:0000256" key="10">
    <source>
        <dbReference type="HAMAP-Rule" id="MF_03178"/>
    </source>
</evidence>
<evidence type="ECO:0000256" key="5">
    <source>
        <dbReference type="ARBA" id="ARBA00022643"/>
    </source>
</evidence>
<dbReference type="Pfam" id="PF00667">
    <property type="entry name" value="FAD_binding_1"/>
    <property type="match status" value="1"/>
</dbReference>
<dbReference type="GO" id="GO:0016226">
    <property type="term" value="P:iron-sulfur cluster assembly"/>
    <property type="evidence" value="ECO:0007669"/>
    <property type="project" value="UniProtKB-UniRule"/>
</dbReference>
<dbReference type="GO" id="GO:0005829">
    <property type="term" value="C:cytosol"/>
    <property type="evidence" value="ECO:0007669"/>
    <property type="project" value="TreeGrafter"/>
</dbReference>
<dbReference type="GO" id="GO:0160246">
    <property type="term" value="F:NADPH-iron-sulfur [2Fe-2S] protein oxidoreductase activity"/>
    <property type="evidence" value="ECO:0007669"/>
    <property type="project" value="InterPro"/>
</dbReference>
<dbReference type="PRINTS" id="PR00369">
    <property type="entry name" value="FLAVODOXIN"/>
</dbReference>
<dbReference type="AlphaFoldDB" id="A0A1G4JNM2"/>
<evidence type="ECO:0000256" key="1">
    <source>
        <dbReference type="ARBA" id="ARBA00001917"/>
    </source>
</evidence>
<evidence type="ECO:0000256" key="2">
    <source>
        <dbReference type="ARBA" id="ARBA00001974"/>
    </source>
</evidence>
<dbReference type="GO" id="GO:0005739">
    <property type="term" value="C:mitochondrion"/>
    <property type="evidence" value="ECO:0007669"/>
    <property type="project" value="UniProtKB-SubCell"/>
</dbReference>
<gene>
    <name evidence="10" type="primary">TAH18</name>
    <name evidence="13" type="ORF">LAMI_0E09384G</name>
</gene>
<comment type="catalytic activity">
    <reaction evidence="10">
        <text>2 oxidized [2Fe-2S]-[protein] + NADPH = 2 reduced [2Fe-2S]-[protein] + NADP(+) + H(+)</text>
        <dbReference type="Rhea" id="RHEA:67716"/>
        <dbReference type="Rhea" id="RHEA-COMP:17327"/>
        <dbReference type="Rhea" id="RHEA-COMP:17328"/>
        <dbReference type="ChEBI" id="CHEBI:15378"/>
        <dbReference type="ChEBI" id="CHEBI:33737"/>
        <dbReference type="ChEBI" id="CHEBI:33738"/>
        <dbReference type="ChEBI" id="CHEBI:57783"/>
        <dbReference type="ChEBI" id="CHEBI:58349"/>
    </reaction>
</comment>
<dbReference type="Pfam" id="PF00175">
    <property type="entry name" value="NAD_binding_1"/>
    <property type="match status" value="1"/>
</dbReference>
<evidence type="ECO:0000256" key="8">
    <source>
        <dbReference type="ARBA" id="ARBA00023002"/>
    </source>
</evidence>
<dbReference type="SUPFAM" id="SSF63380">
    <property type="entry name" value="Riboflavin synthase domain-like"/>
    <property type="match status" value="1"/>
</dbReference>
<comment type="subunit">
    <text evidence="10">Interacts with DRE2; as part of the cytosolic iron-sulfur (Fe-S) protein assembly (CIA) machinery.</text>
</comment>
<dbReference type="EC" id="1.18.1.-" evidence="10"/>
<sequence>MAIGTKIAILYGSETGNSHEFASILSYKLHKLHFPHALMTLGDYDAKSILTCKYLFIICSTTGQGELPRNAKEAANGSEVDTLWALLKRKNLPGDLLSHLKVGMLGLGDSSYPKFNYAVRKLHNRMVDQLGAQLLFARLEADESGARGSNARNGVGVEGVYFQFEKRVLETLMTKYPTRKVGKDQFLREPVSDENYLKPLFNVTLDESGPTCDIIEFSGTTVAKTGTVTNNGRITHRDHFQDVRRFCFQNQGEQYYPGDTASIYPCNSDESVQKFLECQPEWLSIADKPLKFEGILPSDLVDGGIITYKTLRTLLKYHLDINSIPRKIFFMKTWMFATDASRLQGGEQQLDQQRSKLRQFALDEDMEDLYDYCNRPRRSILEVLQDFPSLVLPWTFLFDFLPILKPRLFSISSSPSQSPVELTIALVKYQTILRQVRRGVCSQYIDQLREGDIVRYKLQHNQLLKKDMKQKPCIMIGPGVGIAPMMCLLRSHFFEDQYLFFGNRFNARDFLYKEELSAFEQEGLHLYTCFSRDPVNNFNVKYVQDLLWQNGQVVGELLIEKKGIIYLCGSSGKMPVQVRITILEILKRWCQMNDEQAQTYLQEMERTDRYLQETW</sequence>
<name>A0A1G4JNM2_9SACH</name>
<proteinExistence type="inferred from homology"/>
<dbReference type="InterPro" id="IPR029039">
    <property type="entry name" value="Flavoprotein-like_sf"/>
</dbReference>
<organism evidence="13 14">
    <name type="scientific">Lachancea mirantina</name>
    <dbReference type="NCBI Taxonomy" id="1230905"/>
    <lineage>
        <taxon>Eukaryota</taxon>
        <taxon>Fungi</taxon>
        <taxon>Dikarya</taxon>
        <taxon>Ascomycota</taxon>
        <taxon>Saccharomycotina</taxon>
        <taxon>Saccharomycetes</taxon>
        <taxon>Saccharomycetales</taxon>
        <taxon>Saccharomycetaceae</taxon>
        <taxon>Lachancea</taxon>
    </lineage>
</organism>
<feature type="binding site" evidence="10">
    <location>
        <position position="377"/>
    </location>
    <ligand>
        <name>FAD</name>
        <dbReference type="ChEBI" id="CHEBI:57692"/>
    </ligand>
</feature>
<dbReference type="STRING" id="1230905.A0A1G4JNM2"/>
<dbReference type="Gene3D" id="1.20.990.10">
    <property type="entry name" value="NADPH-cytochrome p450 Reductase, Chain A, domain 3"/>
    <property type="match status" value="1"/>
</dbReference>
<dbReference type="GO" id="GO:0010181">
    <property type="term" value="F:FMN binding"/>
    <property type="evidence" value="ECO:0007669"/>
    <property type="project" value="UniProtKB-UniRule"/>
</dbReference>
<feature type="binding site" evidence="10">
    <location>
        <begin position="60"/>
        <end position="63"/>
    </location>
    <ligand>
        <name>FMN</name>
        <dbReference type="ChEBI" id="CHEBI:58210"/>
    </ligand>
</feature>
<evidence type="ECO:0000256" key="6">
    <source>
        <dbReference type="ARBA" id="ARBA00022827"/>
    </source>
</evidence>
<evidence type="ECO:0000313" key="14">
    <source>
        <dbReference type="Proteomes" id="UP000191024"/>
    </source>
</evidence>
<dbReference type="InterPro" id="IPR023173">
    <property type="entry name" value="NADPH_Cyt_P450_Rdtase_alpha"/>
</dbReference>
<comment type="cofactor">
    <cofactor evidence="1 10">
        <name>FMN</name>
        <dbReference type="ChEBI" id="CHEBI:58210"/>
    </cofactor>
</comment>
<comment type="cofactor">
    <cofactor evidence="2 10">
        <name>FAD</name>
        <dbReference type="ChEBI" id="CHEBI:57692"/>
    </cofactor>
</comment>
<feature type="binding site" evidence="10">
    <location>
        <position position="143"/>
    </location>
    <ligand>
        <name>FMN</name>
        <dbReference type="ChEBI" id="CHEBI:58210"/>
    </ligand>
</feature>
<comment type="similarity">
    <text evidence="10">Belongs to the NADPH-dependent diflavin oxidoreductase NDOR1 family.</text>
</comment>
<comment type="function">
    <text evidence="10">NADPH-dependent reductase which is a central component of the cytosolic iron-sulfur (Fe-S) protein assembly (CIA) machinery. Transfers electrons from NADPH via its FAD and FMN prosthetic groups to the [2Fe-2S] cluster of DRE2, another key component of the CIA machinery. In turn, this reduced cluster provides electrons for assembly of cytosolic iron-sulfur cluster proteins. Positively controls H(2)O(2)-induced cell death.</text>
</comment>
<dbReference type="SUPFAM" id="SSF52218">
    <property type="entry name" value="Flavoproteins"/>
    <property type="match status" value="1"/>
</dbReference>
<evidence type="ECO:0000313" key="13">
    <source>
        <dbReference type="EMBL" id="SCU92228.1"/>
    </source>
</evidence>
<dbReference type="InterPro" id="IPR017938">
    <property type="entry name" value="Riboflavin_synthase-like_b-brl"/>
</dbReference>
<evidence type="ECO:0000259" key="12">
    <source>
        <dbReference type="PROSITE" id="PS51384"/>
    </source>
</evidence>
<evidence type="ECO:0000256" key="3">
    <source>
        <dbReference type="ARBA" id="ARBA00022490"/>
    </source>
</evidence>
<dbReference type="PRINTS" id="PR00371">
    <property type="entry name" value="FPNCR"/>
</dbReference>
<comment type="similarity">
    <text evidence="10">In the N-terminal section; belongs to the flavodoxin family.</text>
</comment>
<feature type="binding site" evidence="10">
    <location>
        <begin position="531"/>
        <end position="532"/>
    </location>
    <ligand>
        <name>NADP(+)</name>
        <dbReference type="ChEBI" id="CHEBI:58349"/>
    </ligand>
</feature>
<dbReference type="InterPro" id="IPR003097">
    <property type="entry name" value="CysJ-like_FAD-binding"/>
</dbReference>
<dbReference type="InterPro" id="IPR039261">
    <property type="entry name" value="FNR_nucleotide-bd"/>
</dbReference>
<dbReference type="Gene3D" id="3.40.50.360">
    <property type="match status" value="1"/>
</dbReference>
<evidence type="ECO:0000256" key="9">
    <source>
        <dbReference type="ARBA" id="ARBA00023128"/>
    </source>
</evidence>
<dbReference type="Gene3D" id="3.40.50.80">
    <property type="entry name" value="Nucleotide-binding domain of ferredoxin-NADP reductase (FNR) module"/>
    <property type="match status" value="1"/>
</dbReference>
<dbReference type="SUPFAM" id="SSF52343">
    <property type="entry name" value="Ferredoxin reductase-like, C-terminal NADP-linked domain"/>
    <property type="match status" value="1"/>
</dbReference>
<keyword evidence="5 10" id="KW-0288">FMN</keyword>
<dbReference type="InterPro" id="IPR028879">
    <property type="entry name" value="NDOR1"/>
</dbReference>
<reference evidence="13 14" key="1">
    <citation type="submission" date="2016-03" db="EMBL/GenBank/DDBJ databases">
        <authorList>
            <person name="Devillers H."/>
        </authorList>
    </citation>
    <scope>NUCLEOTIDE SEQUENCE [LARGE SCALE GENOMIC DNA]</scope>
    <source>
        <strain evidence="13">CBS 11717</strain>
    </source>
</reference>
<dbReference type="InterPro" id="IPR001094">
    <property type="entry name" value="Flavdoxin-like"/>
</dbReference>
<dbReference type="HAMAP" id="MF_03178">
    <property type="entry name" value="NDOR1"/>
    <property type="match status" value="1"/>
</dbReference>
<comment type="caution">
    <text evidence="10">Lacks conserved residue(s) required for the propagation of feature annotation.</text>
</comment>
<comment type="similarity">
    <text evidence="10">In the C-terminal section; belongs to the flavoprotein pyridine nucleotide cytochrome reductase family.</text>
</comment>
<feature type="binding site" evidence="10">
    <location>
        <begin position="439"/>
        <end position="442"/>
    </location>
    <ligand>
        <name>FAD</name>
        <dbReference type="ChEBI" id="CHEBI:57692"/>
    </ligand>
</feature>
<feature type="domain" description="FAD-binding FR-type" evidence="12">
    <location>
        <begin position="221"/>
        <end position="485"/>
    </location>
</feature>
<dbReference type="FunFam" id="3.40.50.360:FF:000056">
    <property type="entry name" value="NADPH-dependent diflavin oxidoreductase 1"/>
    <property type="match status" value="1"/>
</dbReference>
<evidence type="ECO:0000256" key="4">
    <source>
        <dbReference type="ARBA" id="ARBA00022630"/>
    </source>
</evidence>
<dbReference type="Gene3D" id="2.40.30.10">
    <property type="entry name" value="Translation factors"/>
    <property type="match status" value="1"/>
</dbReference>
<feature type="binding site" evidence="10">
    <location>
        <position position="615"/>
    </location>
    <ligand>
        <name>FAD</name>
        <dbReference type="ChEBI" id="CHEBI:57692"/>
    </ligand>
</feature>
<dbReference type="GO" id="GO:0050661">
    <property type="term" value="F:NADP binding"/>
    <property type="evidence" value="ECO:0007669"/>
    <property type="project" value="UniProtKB-UniRule"/>
</dbReference>
<dbReference type="GO" id="GO:0016651">
    <property type="term" value="F:oxidoreductase activity, acting on NAD(P)H"/>
    <property type="evidence" value="ECO:0007669"/>
    <property type="project" value="UniProtKB-UniRule"/>
</dbReference>
<dbReference type="PANTHER" id="PTHR19384">
    <property type="entry name" value="NITRIC OXIDE SYNTHASE-RELATED"/>
    <property type="match status" value="1"/>
</dbReference>
<feature type="binding site" evidence="10">
    <location>
        <begin position="13"/>
        <end position="18"/>
    </location>
    <ligand>
        <name>FMN</name>
        <dbReference type="ChEBI" id="CHEBI:58210"/>
    </ligand>
</feature>
<keyword evidence="9 10" id="KW-0496">Mitochondrion</keyword>
<dbReference type="Pfam" id="PF00258">
    <property type="entry name" value="Flavodoxin_1"/>
    <property type="match status" value="1"/>
</dbReference>
<accession>A0A1G4JNM2</accession>
<protein>
    <recommendedName>
        <fullName evidence="10">NADPH-dependent diflavin oxidoreductase 1</fullName>
        <ecNumber evidence="10">1.18.1.-</ecNumber>
    </recommendedName>
    <alternativeName>
        <fullName evidence="10">NADPH-dependent FMN and FAD-containing oxidoreductase</fullName>
    </alternativeName>
</protein>
<feature type="binding site" evidence="10">
    <location>
        <begin position="540"/>
        <end position="544"/>
    </location>
    <ligand>
        <name>NADP(+)</name>
        <dbReference type="ChEBI" id="CHEBI:58349"/>
    </ligand>
</feature>
<feature type="domain" description="Flavodoxin-like" evidence="11">
    <location>
        <begin position="7"/>
        <end position="169"/>
    </location>
</feature>
<dbReference type="GO" id="GO:0050660">
    <property type="term" value="F:flavin adenine dinucleotide binding"/>
    <property type="evidence" value="ECO:0007669"/>
    <property type="project" value="UniProtKB-UniRule"/>
</dbReference>
<dbReference type="InterPro" id="IPR001709">
    <property type="entry name" value="Flavoprot_Pyr_Nucl_cyt_Rdtase"/>
</dbReference>
<dbReference type="PANTHER" id="PTHR19384:SF10">
    <property type="entry name" value="NADPH-DEPENDENT DIFLAVIN OXIDOREDUCTASE 1"/>
    <property type="match status" value="1"/>
</dbReference>
<keyword evidence="7 10" id="KW-0521">NADP</keyword>
<keyword evidence="14" id="KW-1185">Reference proteome</keyword>
<evidence type="ECO:0000259" key="11">
    <source>
        <dbReference type="PROSITE" id="PS50902"/>
    </source>
</evidence>
<dbReference type="EMBL" id="LT598465">
    <property type="protein sequence ID" value="SCU92228.1"/>
    <property type="molecule type" value="Genomic_DNA"/>
</dbReference>
<dbReference type="InterPro" id="IPR017927">
    <property type="entry name" value="FAD-bd_FR_type"/>
</dbReference>
<dbReference type="PROSITE" id="PS51384">
    <property type="entry name" value="FAD_FR"/>
    <property type="match status" value="1"/>
</dbReference>
<dbReference type="Proteomes" id="UP000191024">
    <property type="component" value="Chromosome E"/>
</dbReference>
<dbReference type="InterPro" id="IPR008254">
    <property type="entry name" value="Flavodoxin/NO_synth"/>
</dbReference>
<evidence type="ECO:0000256" key="7">
    <source>
        <dbReference type="ARBA" id="ARBA00022857"/>
    </source>
</evidence>
<comment type="subcellular location">
    <subcellularLocation>
        <location evidence="10">Cytoplasm</location>
    </subcellularLocation>
    <subcellularLocation>
        <location evidence="10">Mitochondrion</location>
    </subcellularLocation>
    <text evidence="10">Relocalizes to mitochondria after H(2)O(2) exposure.</text>
</comment>
<keyword evidence="8 10" id="KW-0560">Oxidoreductase</keyword>
<keyword evidence="3 10" id="KW-0963">Cytoplasm</keyword>
<feature type="binding site" evidence="10">
    <location>
        <begin position="407"/>
        <end position="410"/>
    </location>
    <ligand>
        <name>FAD</name>
        <dbReference type="ChEBI" id="CHEBI:57692"/>
    </ligand>
</feature>
<feature type="binding site" evidence="10">
    <location>
        <begin position="107"/>
        <end position="116"/>
    </location>
    <ligand>
        <name>FMN</name>
        <dbReference type="ChEBI" id="CHEBI:58210"/>
    </ligand>
</feature>